<dbReference type="RefSeq" id="WP_163250723.1">
    <property type="nucleotide sequence ID" value="NZ_JAAIUV010000005.1"/>
</dbReference>
<feature type="compositionally biased region" description="Basic and acidic residues" evidence="1">
    <location>
        <begin position="14"/>
        <end position="27"/>
    </location>
</feature>
<feature type="region of interest" description="Disordered" evidence="1">
    <location>
        <begin position="1"/>
        <end position="27"/>
    </location>
</feature>
<evidence type="ECO:0000313" key="3">
    <source>
        <dbReference type="EMBL" id="NEX78211.1"/>
    </source>
</evidence>
<proteinExistence type="predicted"/>
<feature type="compositionally biased region" description="Polar residues" evidence="1">
    <location>
        <begin position="1"/>
        <end position="13"/>
    </location>
</feature>
<keyword evidence="4" id="KW-1185">Reference proteome</keyword>
<dbReference type="GO" id="GO:0000428">
    <property type="term" value="C:DNA-directed RNA polymerase complex"/>
    <property type="evidence" value="ECO:0007669"/>
    <property type="project" value="UniProtKB-KW"/>
</dbReference>
<evidence type="ECO:0000256" key="2">
    <source>
        <dbReference type="SAM" id="Phobius"/>
    </source>
</evidence>
<gene>
    <name evidence="3" type="ORF">G4Z05_04805</name>
</gene>
<dbReference type="Proteomes" id="UP000481621">
    <property type="component" value="Unassembled WGS sequence"/>
</dbReference>
<keyword evidence="2" id="KW-1133">Transmembrane helix</keyword>
<feature type="transmembrane region" description="Helical" evidence="2">
    <location>
        <begin position="50"/>
        <end position="76"/>
    </location>
</feature>
<accession>A0A6B3TQ35</accession>
<reference evidence="3" key="1">
    <citation type="submission" date="2020-02" db="EMBL/GenBank/DDBJ databases">
        <title>Bacillus sedimentmangrovi sp. nov., isolated from sediment of the mangrove ecosystem.</title>
        <authorList>
            <person name="Liu G."/>
        </authorList>
    </citation>
    <scope>NUCLEOTIDE SEQUENCE [LARGE SCALE GENOMIC DNA]</scope>
    <source>
        <strain evidence="3">SgZ-7</strain>
    </source>
</reference>
<evidence type="ECO:0000313" key="4">
    <source>
        <dbReference type="Proteomes" id="UP000481621"/>
    </source>
</evidence>
<dbReference type="InterPro" id="IPR024596">
    <property type="entry name" value="RNApol_su_b/EpuA"/>
</dbReference>
<dbReference type="Pfam" id="PF11772">
    <property type="entry name" value="EpuA"/>
    <property type="match status" value="1"/>
</dbReference>
<keyword evidence="2" id="KW-0472">Membrane</keyword>
<comment type="caution">
    <text evidence="3">The sequence shown here is derived from an EMBL/GenBank/DDBJ whole genome shotgun (WGS) entry which is preliminary data.</text>
</comment>
<dbReference type="AlphaFoldDB" id="A0A6B3TQ35"/>
<name>A0A6B3TQ35_9BACI</name>
<evidence type="ECO:0000256" key="1">
    <source>
        <dbReference type="SAM" id="MobiDB-lite"/>
    </source>
</evidence>
<keyword evidence="3" id="KW-0804">Transcription</keyword>
<sequence>MSVNHLNQQVQSIEENKDELKQGKDGEVEMAETKESIWPKEKIRIRLLPIWLRLVLLVVFTFISLMVGAAVGYGVIGDGKVTDVFKTSTWTHIIDLVNKDDRPKE</sequence>
<keyword evidence="2" id="KW-0812">Transmembrane</keyword>
<dbReference type="EMBL" id="JAAIUV010000005">
    <property type="protein sequence ID" value="NEX78211.1"/>
    <property type="molecule type" value="Genomic_DNA"/>
</dbReference>
<protein>
    <submittedName>
        <fullName evidence="3">DNA-directed RNA polymerase subunit beta</fullName>
    </submittedName>
</protein>
<keyword evidence="3" id="KW-0240">DNA-directed RNA polymerase</keyword>
<organism evidence="3 4">
    <name type="scientific">Neobacillus thermocopriae</name>
    <dbReference type="NCBI Taxonomy" id="1215031"/>
    <lineage>
        <taxon>Bacteria</taxon>
        <taxon>Bacillati</taxon>
        <taxon>Bacillota</taxon>
        <taxon>Bacilli</taxon>
        <taxon>Bacillales</taxon>
        <taxon>Bacillaceae</taxon>
        <taxon>Neobacillus</taxon>
    </lineage>
</organism>